<feature type="compositionally biased region" description="Low complexity" evidence="1">
    <location>
        <begin position="11"/>
        <end position="20"/>
    </location>
</feature>
<protein>
    <submittedName>
        <fullName evidence="2">Uncharacterized protein</fullName>
    </submittedName>
</protein>
<accession>A0A834MG07</accession>
<name>A0A834MG07_RHYFE</name>
<proteinExistence type="predicted"/>
<keyword evidence="3" id="KW-1185">Reference proteome</keyword>
<feature type="region of interest" description="Disordered" evidence="1">
    <location>
        <begin position="1"/>
        <end position="53"/>
    </location>
</feature>
<gene>
    <name evidence="2" type="ORF">GWI33_001939</name>
</gene>
<dbReference type="AlphaFoldDB" id="A0A834MG07"/>
<organism evidence="2 3">
    <name type="scientific">Rhynchophorus ferrugineus</name>
    <name type="common">Red palm weevil</name>
    <name type="synonym">Curculio ferrugineus</name>
    <dbReference type="NCBI Taxonomy" id="354439"/>
    <lineage>
        <taxon>Eukaryota</taxon>
        <taxon>Metazoa</taxon>
        <taxon>Ecdysozoa</taxon>
        <taxon>Arthropoda</taxon>
        <taxon>Hexapoda</taxon>
        <taxon>Insecta</taxon>
        <taxon>Pterygota</taxon>
        <taxon>Neoptera</taxon>
        <taxon>Endopterygota</taxon>
        <taxon>Coleoptera</taxon>
        <taxon>Polyphaga</taxon>
        <taxon>Cucujiformia</taxon>
        <taxon>Curculionidae</taxon>
        <taxon>Dryophthorinae</taxon>
        <taxon>Rhynchophorus</taxon>
    </lineage>
</organism>
<dbReference type="Proteomes" id="UP000625711">
    <property type="component" value="Unassembled WGS sequence"/>
</dbReference>
<comment type="caution">
    <text evidence="2">The sequence shown here is derived from an EMBL/GenBank/DDBJ whole genome shotgun (WGS) entry which is preliminary data.</text>
</comment>
<evidence type="ECO:0000313" key="3">
    <source>
        <dbReference type="Proteomes" id="UP000625711"/>
    </source>
</evidence>
<dbReference type="EMBL" id="JAACXV010000156">
    <property type="protein sequence ID" value="KAF7282791.1"/>
    <property type="molecule type" value="Genomic_DNA"/>
</dbReference>
<feature type="compositionally biased region" description="Basic residues" evidence="1">
    <location>
        <begin position="22"/>
        <end position="40"/>
    </location>
</feature>
<reference evidence="2" key="1">
    <citation type="submission" date="2020-08" db="EMBL/GenBank/DDBJ databases">
        <title>Genome sequencing and assembly of the red palm weevil Rhynchophorus ferrugineus.</title>
        <authorList>
            <person name="Dias G.B."/>
            <person name="Bergman C.M."/>
            <person name="Manee M."/>
        </authorList>
    </citation>
    <scope>NUCLEOTIDE SEQUENCE</scope>
    <source>
        <strain evidence="2">AA-2017</strain>
        <tissue evidence="2">Whole larva</tissue>
    </source>
</reference>
<evidence type="ECO:0000313" key="2">
    <source>
        <dbReference type="EMBL" id="KAF7282791.1"/>
    </source>
</evidence>
<sequence length="183" mass="20835">MRQRPDTQVLSSSSQFSSPSLTKKKNTKSILKFTRHQMHNARRDVVPSTYERQKRKPVTKADFFRGNVAAYSGDLSKLYHVGAVTETGRGRSRSDAKAPEPGRRPPIHAEVERHWWGGARGEGALIALIGGGPTFFPFLVVQWDPAIIQMDKKTTKFKTSIWLRNIVLYKTKLFIYDLVYNTL</sequence>
<evidence type="ECO:0000256" key="1">
    <source>
        <dbReference type="SAM" id="MobiDB-lite"/>
    </source>
</evidence>
<feature type="compositionally biased region" description="Polar residues" evidence="1">
    <location>
        <begin position="1"/>
        <end position="10"/>
    </location>
</feature>